<feature type="region of interest" description="Disordered" evidence="1">
    <location>
        <begin position="189"/>
        <end position="221"/>
    </location>
</feature>
<dbReference type="HOGENOM" id="CLU_383073_0_0_1"/>
<accession>Q755E5</accession>
<sequence>MSNNTDLLTSGGLSVRCQEASSAIENVGSDGCSDLRFRHEIEPPEIDPWGGRYSISLAELPKLPPSYENTLSQAAVPSTFEIGVSKEMVREEIKLLQIIDASDDESIMDYRFCYFPPDTYRLSRTIEAHLADVTRRENELIERPRPPSRRPLTRKDPKQNEYGHLLDNYGSDSLERELTSQFKKVSLAGGASGSNTYNGASGQGMGSIQEQQNIRNRSNSPIGCSITQKELLNLAPAINFGEFATDIEIPSVSNGSQSQRQLSIDSNSLENRSNTRASQESLVHPDSRFHGDQKSMRSDTKSRVTFMSTDTGASESRNTVSSIKKQSTGPARCRAGTDDSQSVSSLEIKSLERSTMDSRDMCDFLMPNSANLLAGTRDTKDGFSNIETQRTRSSAFTSRERVRKHRISRASRSPKRASVMKNTIPYSHSDREFRNKLNDMLEQTGVLNISDGSTLSINGQDLISEKPYTNRRMYNTWRGVRSKLVSSRCSSLLSTTDPRACGNPTAKGRLPDLKMPKKPWFKRVHETNQRLLKSAARVMFSKIDEFQGMSFERLSEAAKKFDRRRQDRSAEPRTATESCHTPADAPQSAAPTFGPCHTTTLPPEPSVPLPPPEDRRPSPPAASPARPRHSTFSFQPPVLKPQNLFVTTCAAPGSITPPPEPISHSVSSMPSAWKVRLNPDAKPRGGPRSPKIALAQQIIPLKAVGYKTDQLPNNSHGMYGYL</sequence>
<dbReference type="Proteomes" id="UP000000591">
    <property type="component" value="Chromosome VI"/>
</dbReference>
<feature type="region of interest" description="Disordered" evidence="1">
    <location>
        <begin position="251"/>
        <end position="341"/>
    </location>
</feature>
<feature type="compositionally biased region" description="Polar residues" evidence="1">
    <location>
        <begin position="303"/>
        <end position="329"/>
    </location>
</feature>
<dbReference type="InParanoid" id="Q755E5"/>
<feature type="compositionally biased region" description="Basic and acidic residues" evidence="1">
    <location>
        <begin position="136"/>
        <end position="145"/>
    </location>
</feature>
<feature type="compositionally biased region" description="Basic and acidic residues" evidence="1">
    <location>
        <begin position="561"/>
        <end position="571"/>
    </location>
</feature>
<dbReference type="OMA" id="HEIEPPE"/>
<reference evidence="2 3" key="1">
    <citation type="journal article" date="2004" name="Science">
        <title>The Ashbya gossypii genome as a tool for mapping the ancient Saccharomyces cerevisiae genome.</title>
        <authorList>
            <person name="Dietrich F.S."/>
            <person name="Voegeli S."/>
            <person name="Brachat S."/>
            <person name="Lerch A."/>
            <person name="Gates K."/>
            <person name="Steiner S."/>
            <person name="Mohr C."/>
            <person name="Pohlmann R."/>
            <person name="Luedi P."/>
            <person name="Choi S."/>
            <person name="Wing R.A."/>
            <person name="Flavier A."/>
            <person name="Gaffney T.D."/>
            <person name="Philippsen P."/>
        </authorList>
    </citation>
    <scope>NUCLEOTIDE SEQUENCE [LARGE SCALE GENOMIC DNA]</scope>
    <source>
        <strain evidence="3">ATCC 10895 / CBS 109.51 / FGSC 9923 / NRRL Y-1056</strain>
    </source>
</reference>
<dbReference type="GeneID" id="4621655"/>
<name>Q755E5_EREGS</name>
<evidence type="ECO:0000256" key="1">
    <source>
        <dbReference type="SAM" id="MobiDB-lite"/>
    </source>
</evidence>
<evidence type="ECO:0000313" key="3">
    <source>
        <dbReference type="Proteomes" id="UP000000591"/>
    </source>
</evidence>
<gene>
    <name evidence="2" type="ORF">AGOS_AFL122W</name>
</gene>
<keyword evidence="3" id="KW-1185">Reference proteome</keyword>
<reference evidence="3" key="2">
    <citation type="journal article" date="2013" name="G3 (Bethesda)">
        <title>Genomes of Ashbya fungi isolated from insects reveal four mating-type loci, numerous translocations, lack of transposons, and distinct gene duplications.</title>
        <authorList>
            <person name="Dietrich F.S."/>
            <person name="Voegeli S."/>
            <person name="Kuo S."/>
            <person name="Philippsen P."/>
        </authorList>
    </citation>
    <scope>GENOME REANNOTATION</scope>
    <source>
        <strain evidence="3">ATCC 10895 / CBS 109.51 / FGSC 9923 / NRRL Y-1056</strain>
    </source>
</reference>
<evidence type="ECO:0000313" key="2">
    <source>
        <dbReference type="EMBL" id="AAS53252.2"/>
    </source>
</evidence>
<dbReference type="RefSeq" id="NP_985428.2">
    <property type="nucleotide sequence ID" value="NM_210782.2"/>
</dbReference>
<feature type="compositionally biased region" description="Polar residues" evidence="1">
    <location>
        <begin position="251"/>
        <end position="281"/>
    </location>
</feature>
<dbReference type="KEGG" id="ago:AGOS_AFL122W"/>
<dbReference type="EMBL" id="AE016819">
    <property type="protein sequence ID" value="AAS53252.2"/>
    <property type="molecule type" value="Genomic_DNA"/>
</dbReference>
<dbReference type="OrthoDB" id="4062051at2759"/>
<dbReference type="AlphaFoldDB" id="Q755E5"/>
<protein>
    <submittedName>
        <fullName evidence="2">AFL122Wp</fullName>
    </submittedName>
</protein>
<feature type="region of interest" description="Disordered" evidence="1">
    <location>
        <begin position="136"/>
        <end position="168"/>
    </location>
</feature>
<organism evidence="2 3">
    <name type="scientific">Eremothecium gossypii (strain ATCC 10895 / CBS 109.51 / FGSC 9923 / NRRL Y-1056)</name>
    <name type="common">Yeast</name>
    <name type="synonym">Ashbya gossypii</name>
    <dbReference type="NCBI Taxonomy" id="284811"/>
    <lineage>
        <taxon>Eukaryota</taxon>
        <taxon>Fungi</taxon>
        <taxon>Dikarya</taxon>
        <taxon>Ascomycota</taxon>
        <taxon>Saccharomycotina</taxon>
        <taxon>Saccharomycetes</taxon>
        <taxon>Saccharomycetales</taxon>
        <taxon>Saccharomycetaceae</taxon>
        <taxon>Eremothecium</taxon>
    </lineage>
</organism>
<feature type="compositionally biased region" description="Basic and acidic residues" evidence="1">
    <location>
        <begin position="283"/>
        <end position="302"/>
    </location>
</feature>
<feature type="compositionally biased region" description="Polar residues" evidence="1">
    <location>
        <begin position="193"/>
        <end position="221"/>
    </location>
</feature>
<feature type="region of interest" description="Disordered" evidence="1">
    <location>
        <begin position="561"/>
        <end position="636"/>
    </location>
</feature>
<feature type="compositionally biased region" description="Pro residues" evidence="1">
    <location>
        <begin position="602"/>
        <end position="611"/>
    </location>
</feature>
<proteinExistence type="predicted"/>